<dbReference type="PROSITE" id="PS50090">
    <property type="entry name" value="MYB_LIKE"/>
    <property type="match status" value="2"/>
</dbReference>
<evidence type="ECO:0000256" key="5">
    <source>
        <dbReference type="ARBA" id="ARBA00023159"/>
    </source>
</evidence>
<dbReference type="SUPFAM" id="SSF46689">
    <property type="entry name" value="Homeodomain-like"/>
    <property type="match status" value="1"/>
</dbReference>
<evidence type="ECO:0000256" key="3">
    <source>
        <dbReference type="ARBA" id="ARBA00023015"/>
    </source>
</evidence>
<dbReference type="InterPro" id="IPR009057">
    <property type="entry name" value="Homeodomain-like_sf"/>
</dbReference>
<dbReference type="EMBL" id="CACTIH010007863">
    <property type="protein sequence ID" value="CAA3018527.1"/>
    <property type="molecule type" value="Genomic_DNA"/>
</dbReference>
<dbReference type="CDD" id="cd00167">
    <property type="entry name" value="SANT"/>
    <property type="match status" value="2"/>
</dbReference>
<keyword evidence="5" id="KW-0010">Activator</keyword>
<keyword evidence="4" id="KW-0238">DNA-binding</keyword>
<feature type="domain" description="HTH myb-type" evidence="9">
    <location>
        <begin position="58"/>
        <end position="114"/>
    </location>
</feature>
<dbReference type="InterPro" id="IPR015495">
    <property type="entry name" value="Myb_TF_plants"/>
</dbReference>
<dbReference type="GO" id="GO:0003677">
    <property type="term" value="F:DNA binding"/>
    <property type="evidence" value="ECO:0007669"/>
    <property type="project" value="UniProtKB-KW"/>
</dbReference>
<dbReference type="GO" id="GO:0005634">
    <property type="term" value="C:nucleus"/>
    <property type="evidence" value="ECO:0007669"/>
    <property type="project" value="UniProtKB-SubCell"/>
</dbReference>
<dbReference type="PANTHER" id="PTHR47999">
    <property type="entry name" value="TRANSCRIPTION FACTOR MYB8-RELATED-RELATED"/>
    <property type="match status" value="1"/>
</dbReference>
<dbReference type="Pfam" id="PF00249">
    <property type="entry name" value="Myb_DNA-binding"/>
    <property type="match status" value="2"/>
</dbReference>
<dbReference type="GO" id="GO:0080090">
    <property type="term" value="P:regulation of primary metabolic process"/>
    <property type="evidence" value="ECO:0007669"/>
    <property type="project" value="UniProtKB-ARBA"/>
</dbReference>
<keyword evidence="11" id="KW-1185">Reference proteome</keyword>
<dbReference type="AlphaFoldDB" id="A0A8S0UK24"/>
<keyword evidence="2" id="KW-0677">Repeat</keyword>
<comment type="subcellular location">
    <subcellularLocation>
        <location evidence="1">Nucleus</location>
    </subcellularLocation>
</comment>
<dbReference type="Gramene" id="OE9A117562T1">
    <property type="protein sequence ID" value="OE9A117562C1"/>
    <property type="gene ID" value="OE9A117562"/>
</dbReference>
<dbReference type="Gene3D" id="1.10.10.60">
    <property type="entry name" value="Homeodomain-like"/>
    <property type="match status" value="2"/>
</dbReference>
<evidence type="ECO:0000256" key="1">
    <source>
        <dbReference type="ARBA" id="ARBA00004123"/>
    </source>
</evidence>
<accession>A0A8S0UK24</accession>
<keyword evidence="6" id="KW-0804">Transcription</keyword>
<keyword evidence="3" id="KW-0805">Transcription regulation</keyword>
<comment type="caution">
    <text evidence="10">The sequence shown here is derived from an EMBL/GenBank/DDBJ whole genome shotgun (WGS) entry which is preliminary data.</text>
</comment>
<gene>
    <name evidence="10" type="ORF">OLEA9_A117562</name>
</gene>
<organism evidence="10 11">
    <name type="scientific">Olea europaea subsp. europaea</name>
    <dbReference type="NCBI Taxonomy" id="158383"/>
    <lineage>
        <taxon>Eukaryota</taxon>
        <taxon>Viridiplantae</taxon>
        <taxon>Streptophyta</taxon>
        <taxon>Embryophyta</taxon>
        <taxon>Tracheophyta</taxon>
        <taxon>Spermatophyta</taxon>
        <taxon>Magnoliopsida</taxon>
        <taxon>eudicotyledons</taxon>
        <taxon>Gunneridae</taxon>
        <taxon>Pentapetalae</taxon>
        <taxon>asterids</taxon>
        <taxon>lamiids</taxon>
        <taxon>Lamiales</taxon>
        <taxon>Oleaceae</taxon>
        <taxon>Oleeae</taxon>
        <taxon>Olea</taxon>
    </lineage>
</organism>
<evidence type="ECO:0000256" key="4">
    <source>
        <dbReference type="ARBA" id="ARBA00023125"/>
    </source>
</evidence>
<evidence type="ECO:0000313" key="11">
    <source>
        <dbReference type="Proteomes" id="UP000594638"/>
    </source>
</evidence>
<evidence type="ECO:0000313" key="10">
    <source>
        <dbReference type="EMBL" id="CAA3018527.1"/>
    </source>
</evidence>
<evidence type="ECO:0000256" key="2">
    <source>
        <dbReference type="ARBA" id="ARBA00022737"/>
    </source>
</evidence>
<dbReference type="PROSITE" id="PS51294">
    <property type="entry name" value="HTH_MYB"/>
    <property type="match status" value="2"/>
</dbReference>
<evidence type="ECO:0000259" key="8">
    <source>
        <dbReference type="PROSITE" id="PS50090"/>
    </source>
</evidence>
<evidence type="ECO:0000259" key="9">
    <source>
        <dbReference type="PROSITE" id="PS51294"/>
    </source>
</evidence>
<dbReference type="InterPro" id="IPR017930">
    <property type="entry name" value="Myb_dom"/>
</dbReference>
<keyword evidence="7" id="KW-0539">Nucleus</keyword>
<evidence type="ECO:0000256" key="6">
    <source>
        <dbReference type="ARBA" id="ARBA00023163"/>
    </source>
</evidence>
<dbReference type="SMART" id="SM00717">
    <property type="entry name" value="SANT"/>
    <property type="match status" value="2"/>
</dbReference>
<evidence type="ECO:0000256" key="7">
    <source>
        <dbReference type="ARBA" id="ARBA00023242"/>
    </source>
</evidence>
<sequence length="273" mass="31555">MLYEEAWGFHQITIEGSEMLYEEAMFSTVLRVVPMLIQVVNQYYCINRHEESYMMNAKVEVRKGSWTEEEDNILSKCIDKFGEGKWHQVPVRAGLNKCKKSCRLRWLNYLRPNIKRGDFTPDEDDLIIRLHKLLGNRWSLISGRLPESIANDVKNHWNSHGLQLGSSDRATGDSAKKKLEPARVEPYFEVPSRPCGSSAQARALIKKIEQRDTILYSRDTLIVEDVYYALLSKDKMRHFDGGSKTQVEGLVIHGLNKDRNLGKNMKSRSKSRH</sequence>
<feature type="domain" description="Myb-like" evidence="8">
    <location>
        <begin position="58"/>
        <end position="110"/>
    </location>
</feature>
<dbReference type="OrthoDB" id="2143914at2759"/>
<protein>
    <submittedName>
        <fullName evidence="10">Transcription factor MYB114-like</fullName>
    </submittedName>
</protein>
<feature type="domain" description="HTH myb-type" evidence="9">
    <location>
        <begin position="115"/>
        <end position="166"/>
    </location>
</feature>
<reference evidence="10 11" key="1">
    <citation type="submission" date="2019-12" db="EMBL/GenBank/DDBJ databases">
        <authorList>
            <person name="Alioto T."/>
            <person name="Alioto T."/>
            <person name="Gomez Garrido J."/>
        </authorList>
    </citation>
    <scope>NUCLEOTIDE SEQUENCE [LARGE SCALE GENOMIC DNA]</scope>
</reference>
<feature type="non-terminal residue" evidence="10">
    <location>
        <position position="273"/>
    </location>
</feature>
<dbReference type="Proteomes" id="UP000594638">
    <property type="component" value="Unassembled WGS sequence"/>
</dbReference>
<feature type="domain" description="Myb-like" evidence="8">
    <location>
        <begin position="111"/>
        <end position="161"/>
    </location>
</feature>
<proteinExistence type="predicted"/>
<name>A0A8S0UK24_OLEEU</name>
<dbReference type="PANTHER" id="PTHR47999:SF24">
    <property type="entry name" value="TRANSCRIPTION FACTOR MYB90"/>
    <property type="match status" value="1"/>
</dbReference>
<dbReference type="FunFam" id="1.10.10.60:FF:000218">
    <property type="entry name" value="Myb transcription factor"/>
    <property type="match status" value="1"/>
</dbReference>
<dbReference type="InterPro" id="IPR001005">
    <property type="entry name" value="SANT/Myb"/>
</dbReference>